<evidence type="ECO:0000256" key="2">
    <source>
        <dbReference type="ARBA" id="ARBA00034617"/>
    </source>
</evidence>
<comment type="catalytic activity">
    <reaction evidence="4">
        <text>ATP + H2O = ADP + phosphate + H(+)</text>
        <dbReference type="Rhea" id="RHEA:13065"/>
        <dbReference type="ChEBI" id="CHEBI:15377"/>
        <dbReference type="ChEBI" id="CHEBI:15378"/>
        <dbReference type="ChEBI" id="CHEBI:30616"/>
        <dbReference type="ChEBI" id="CHEBI:43474"/>
        <dbReference type="ChEBI" id="CHEBI:456216"/>
        <dbReference type="EC" id="5.6.2.4"/>
    </reaction>
</comment>
<evidence type="ECO:0000256" key="4">
    <source>
        <dbReference type="ARBA" id="ARBA00048988"/>
    </source>
</evidence>
<dbReference type="InterPro" id="IPR027417">
    <property type="entry name" value="P-loop_NTPase"/>
</dbReference>
<dbReference type="EMBL" id="GG697237">
    <property type="protein sequence ID" value="EET90489.1"/>
    <property type="molecule type" value="Genomic_DNA"/>
</dbReference>
<protein>
    <recommendedName>
        <fullName evidence="5">Helicase HerA central domain-containing protein</fullName>
    </recommendedName>
</protein>
<comment type="similarity">
    <text evidence="1">Belongs to the HerA family.</text>
</comment>
<feature type="domain" description="Helicase HerA central" evidence="5">
    <location>
        <begin position="4"/>
        <end position="239"/>
    </location>
</feature>
<evidence type="ECO:0000313" key="7">
    <source>
        <dbReference type="Proteomes" id="UP000332487"/>
    </source>
</evidence>
<feature type="non-terminal residue" evidence="6">
    <location>
        <position position="1"/>
    </location>
</feature>
<dbReference type="Pfam" id="PF01935">
    <property type="entry name" value="DUF87"/>
    <property type="match status" value="1"/>
</dbReference>
<dbReference type="GO" id="GO:0043138">
    <property type="term" value="F:3'-5' DNA helicase activity"/>
    <property type="evidence" value="ECO:0007669"/>
    <property type="project" value="UniProtKB-EC"/>
</dbReference>
<dbReference type="AlphaFoldDB" id="C7DGG1"/>
<dbReference type="PANTHER" id="PTHR42957:SF1">
    <property type="entry name" value="HELICASE MJ1565-RELATED"/>
    <property type="match status" value="1"/>
</dbReference>
<proteinExistence type="inferred from homology"/>
<accession>C7DGG1</accession>
<dbReference type="Proteomes" id="UP000332487">
    <property type="component" value="Unassembled WGS sequence"/>
</dbReference>
<dbReference type="InterPro" id="IPR008571">
    <property type="entry name" value="HerA-like"/>
</dbReference>
<dbReference type="GO" id="GO:0043139">
    <property type="term" value="F:5'-3' DNA helicase activity"/>
    <property type="evidence" value="ECO:0007669"/>
    <property type="project" value="UniProtKB-EC"/>
</dbReference>
<dbReference type="InterPro" id="IPR002789">
    <property type="entry name" value="HerA_central"/>
</dbReference>
<evidence type="ECO:0000256" key="1">
    <source>
        <dbReference type="ARBA" id="ARBA00007816"/>
    </source>
</evidence>
<dbReference type="SUPFAM" id="SSF52540">
    <property type="entry name" value="P-loop containing nucleoside triphosphate hydrolases"/>
    <property type="match status" value="1"/>
</dbReference>
<dbReference type="PANTHER" id="PTHR42957">
    <property type="entry name" value="HELICASE MJ1565-RELATED"/>
    <property type="match status" value="1"/>
</dbReference>
<comment type="catalytic activity">
    <reaction evidence="2">
        <text>Couples ATP hydrolysis with the unwinding of duplex DNA by translocating in the 3'-5' direction.</text>
        <dbReference type="EC" id="5.6.2.4"/>
    </reaction>
</comment>
<dbReference type="Gene3D" id="3.40.50.300">
    <property type="entry name" value="P-loop containing nucleotide triphosphate hydrolases"/>
    <property type="match status" value="2"/>
</dbReference>
<gene>
    <name evidence="6" type="ORF">UNLARM2_0161</name>
</gene>
<comment type="catalytic activity">
    <reaction evidence="3">
        <text>ATP + H2O = ADP + phosphate + H(+)</text>
        <dbReference type="Rhea" id="RHEA:13065"/>
        <dbReference type="ChEBI" id="CHEBI:15377"/>
        <dbReference type="ChEBI" id="CHEBI:15378"/>
        <dbReference type="ChEBI" id="CHEBI:30616"/>
        <dbReference type="ChEBI" id="CHEBI:43474"/>
        <dbReference type="ChEBI" id="CHEBI:456216"/>
        <dbReference type="EC" id="5.6.2.3"/>
    </reaction>
</comment>
<sequence length="383" mass="42752">GLPRNVGIFGTVGSGKTNTSQVLIEEAVKSGWSVVVLDVEGEYVDMDKKSEQTVSHGGIFKRFGIEPEGVDHLSVYHTIGNESSRSDSKPFSVRFSDLEPFILGEIMDLSDPQMDRFLEITASIEEQKESRTGDNAKAKVAAIDFVAGDEDIGPAVGVQLTEVIQRIRDKLSEKKIEGPKSTYYALIRKLNRLKSYGIFDKGDYLNFKEMLQPQKVSVVDLSGAFSPWVNNIVIMHLLRGIFGLKKGKEFEGAAHKILIVIEEAHTLVSRDTSGKMTETLNAIREITRRGRKRWVSLCFVTQQPSHLPPEIYELCNTKFIHQTTGQQNLNALKSSTGSVNENVWSQVPILGQGNCLLVSSYFKNQPIFCDIRICSSKRRHAED</sequence>
<evidence type="ECO:0000313" key="6">
    <source>
        <dbReference type="EMBL" id="EET90489.1"/>
    </source>
</evidence>
<keyword evidence="7" id="KW-1185">Reference proteome</keyword>
<evidence type="ECO:0000256" key="3">
    <source>
        <dbReference type="ARBA" id="ARBA00048954"/>
    </source>
</evidence>
<reference evidence="6 7" key="1">
    <citation type="journal article" date="2009" name="Genome Biol.">
        <title>Community-wide analysis of microbial genome sequence signatures.</title>
        <authorList>
            <person name="Dick G.J."/>
            <person name="Andersson A.F."/>
            <person name="Baker B.J."/>
            <person name="Simmons S.L."/>
            <person name="Thomas B.C."/>
            <person name="Yelton A.P."/>
            <person name="Banfield J.F."/>
        </authorList>
    </citation>
    <scope>NUCLEOTIDE SEQUENCE [LARGE SCALE GENOMIC DNA]</scope>
    <source>
        <strain evidence="6">ARMAN-2</strain>
    </source>
</reference>
<reference evidence="6 7" key="2">
    <citation type="journal article" date="2010" name="Proc. Natl. Acad. Sci. U.S.A.">
        <title>Enigmatic, ultrasmall, uncultivated Archaea.</title>
        <authorList>
            <person name="Baker B.J."/>
            <person name="Comolli L.R."/>
            <person name="Dick G.J."/>
            <person name="Hauser L.J."/>
            <person name="Hyatt D."/>
            <person name="Dill B.D."/>
            <person name="Land M.L."/>
            <person name="Verberkmoes N.C."/>
            <person name="Hettich R.L."/>
            <person name="Banfield J.F."/>
        </authorList>
    </citation>
    <scope>NUCLEOTIDE SEQUENCE [LARGE SCALE GENOMIC DNA]</scope>
    <source>
        <strain evidence="6">ARMAN-2</strain>
    </source>
</reference>
<name>C7DGG1_MICA2</name>
<organism evidence="6 7">
    <name type="scientific">Candidatus Micrarchaeum acidiphilum ARMAN-2</name>
    <dbReference type="NCBI Taxonomy" id="425595"/>
    <lineage>
        <taxon>Archaea</taxon>
        <taxon>Candidatus Micrarchaeota</taxon>
        <taxon>Candidatus Micrarchaeia</taxon>
        <taxon>Candidatus Micrarchaeales</taxon>
        <taxon>Candidatus Micrarchaeaceae</taxon>
        <taxon>Candidatus Micrarchaeum</taxon>
    </lineage>
</organism>
<evidence type="ECO:0000259" key="5">
    <source>
        <dbReference type="Pfam" id="PF01935"/>
    </source>
</evidence>